<evidence type="ECO:0000313" key="3">
    <source>
        <dbReference type="Proteomes" id="UP000324800"/>
    </source>
</evidence>
<protein>
    <submittedName>
        <fullName evidence="2">Uncharacterized protein</fullName>
    </submittedName>
</protein>
<evidence type="ECO:0000313" key="2">
    <source>
        <dbReference type="EMBL" id="KAA6366200.1"/>
    </source>
</evidence>
<dbReference type="EMBL" id="SNRW01019639">
    <property type="protein sequence ID" value="KAA6366200.1"/>
    <property type="molecule type" value="Genomic_DNA"/>
</dbReference>
<evidence type="ECO:0000256" key="1">
    <source>
        <dbReference type="SAM" id="MobiDB-lite"/>
    </source>
</evidence>
<name>A0A5J4U7M5_9EUKA</name>
<organism evidence="2 3">
    <name type="scientific">Streblomastix strix</name>
    <dbReference type="NCBI Taxonomy" id="222440"/>
    <lineage>
        <taxon>Eukaryota</taxon>
        <taxon>Metamonada</taxon>
        <taxon>Preaxostyla</taxon>
        <taxon>Oxymonadida</taxon>
        <taxon>Streblomastigidae</taxon>
        <taxon>Streblomastix</taxon>
    </lineage>
</organism>
<dbReference type="Proteomes" id="UP000324800">
    <property type="component" value="Unassembled WGS sequence"/>
</dbReference>
<accession>A0A5J4U7M5</accession>
<feature type="non-terminal residue" evidence="2">
    <location>
        <position position="1"/>
    </location>
</feature>
<dbReference type="AlphaFoldDB" id="A0A5J4U7M5"/>
<feature type="compositionally biased region" description="Polar residues" evidence="1">
    <location>
        <begin position="24"/>
        <end position="81"/>
    </location>
</feature>
<feature type="region of interest" description="Disordered" evidence="1">
    <location>
        <begin position="1"/>
        <end position="98"/>
    </location>
</feature>
<feature type="compositionally biased region" description="Basic residues" evidence="1">
    <location>
        <begin position="85"/>
        <end position="98"/>
    </location>
</feature>
<sequence length="98" mass="10805">NEIGASLADESDSSIDIDKDKEANWNSDQQPNKNTPKFAKQNYSAIPQSQNNTTITLDSPADQLQIQRFSKGNSTGQSKTGAKTPRQKVKRRPRGESV</sequence>
<comment type="caution">
    <text evidence="2">The sequence shown here is derived from an EMBL/GenBank/DDBJ whole genome shotgun (WGS) entry which is preliminary data.</text>
</comment>
<gene>
    <name evidence="2" type="ORF">EZS28_038272</name>
</gene>
<proteinExistence type="predicted"/>
<reference evidence="2 3" key="1">
    <citation type="submission" date="2019-03" db="EMBL/GenBank/DDBJ databases">
        <title>Single cell metagenomics reveals metabolic interactions within the superorganism composed of flagellate Streblomastix strix and complex community of Bacteroidetes bacteria on its surface.</title>
        <authorList>
            <person name="Treitli S.C."/>
            <person name="Kolisko M."/>
            <person name="Husnik F."/>
            <person name="Keeling P."/>
            <person name="Hampl V."/>
        </authorList>
    </citation>
    <scope>NUCLEOTIDE SEQUENCE [LARGE SCALE GENOMIC DNA]</scope>
    <source>
        <strain evidence="2">ST1C</strain>
    </source>
</reference>